<dbReference type="EMBL" id="JAANXD010000098">
    <property type="protein sequence ID" value="MBS1259528.1"/>
    <property type="molecule type" value="Genomic_DNA"/>
</dbReference>
<feature type="domain" description="HepT-like" evidence="1">
    <location>
        <begin position="43"/>
        <end position="148"/>
    </location>
</feature>
<comment type="caution">
    <text evidence="2">The sequence shown here is derived from an EMBL/GenBank/DDBJ whole genome shotgun (WGS) entry which is preliminary data.</text>
</comment>
<protein>
    <recommendedName>
        <fullName evidence="1">HepT-like domain-containing protein</fullName>
    </recommendedName>
</protein>
<dbReference type="InterPro" id="IPR048769">
    <property type="entry name" value="HepT-like_dom"/>
</dbReference>
<name>A0A942A263_9BACT</name>
<sequence>MNQENSYLNEIKELIIAELSNVDRLKDELKLYVNDEKARRAKGSILHDFYNSCERIFKLITKEVNGDFEAEEHWHKQLLYRMTLELKDTRPAVISKDLAASLDEFLTFRHLFRNIYGFELMGDRLDRLVETFFVVSEQFKKEIESFTNLI</sequence>
<organism evidence="2 3">
    <name type="scientific">Candidatus Scalindua arabica</name>
    <dbReference type="NCBI Taxonomy" id="1127984"/>
    <lineage>
        <taxon>Bacteria</taxon>
        <taxon>Pseudomonadati</taxon>
        <taxon>Planctomycetota</taxon>
        <taxon>Candidatus Brocadiia</taxon>
        <taxon>Candidatus Brocadiales</taxon>
        <taxon>Candidatus Scalinduaceae</taxon>
        <taxon>Candidatus Scalindua</taxon>
    </lineage>
</organism>
<evidence type="ECO:0000259" key="1">
    <source>
        <dbReference type="Pfam" id="PF20797"/>
    </source>
</evidence>
<accession>A0A942A263</accession>
<dbReference type="Proteomes" id="UP000722750">
    <property type="component" value="Unassembled WGS sequence"/>
</dbReference>
<proteinExistence type="predicted"/>
<evidence type="ECO:0000313" key="3">
    <source>
        <dbReference type="Proteomes" id="UP000722750"/>
    </source>
</evidence>
<evidence type="ECO:0000313" key="2">
    <source>
        <dbReference type="EMBL" id="MBS1259528.1"/>
    </source>
</evidence>
<dbReference type="Pfam" id="PF20797">
    <property type="entry name" value="HepT-like_2"/>
    <property type="match status" value="1"/>
</dbReference>
<reference evidence="2" key="1">
    <citation type="journal article" date="2021" name="ISME J.">
        <title>Fine-scale metabolic discontinuity in a stratified prokaryote microbiome of a Red Sea deep halocline.</title>
        <authorList>
            <person name="Michoud G."/>
            <person name="Ngugi D.K."/>
            <person name="Barozzi A."/>
            <person name="Merlino G."/>
            <person name="Calleja M.L."/>
            <person name="Delgado-Huertas A."/>
            <person name="Moran X.A.G."/>
            <person name="Daffonchio D."/>
        </authorList>
    </citation>
    <scope>NUCLEOTIDE SEQUENCE</scope>
    <source>
        <strain evidence="2">SuakinDeep_MAG55_1</strain>
    </source>
</reference>
<gene>
    <name evidence="2" type="ORF">MAG551_02600</name>
</gene>
<dbReference type="AlphaFoldDB" id="A0A942A263"/>